<dbReference type="SMART" id="SM00028">
    <property type="entry name" value="TPR"/>
    <property type="match status" value="7"/>
</dbReference>
<dbReference type="PANTHER" id="PTHR45586:SF1">
    <property type="entry name" value="LIPOPOLYSACCHARIDE ASSEMBLY PROTEIN B"/>
    <property type="match status" value="1"/>
</dbReference>
<organism evidence="6 7">
    <name type="scientific">Pirellulimonas nuda</name>
    <dbReference type="NCBI Taxonomy" id="2528009"/>
    <lineage>
        <taxon>Bacteria</taxon>
        <taxon>Pseudomonadati</taxon>
        <taxon>Planctomycetota</taxon>
        <taxon>Planctomycetia</taxon>
        <taxon>Pirellulales</taxon>
        <taxon>Lacipirellulaceae</taxon>
        <taxon>Pirellulimonas</taxon>
    </lineage>
</organism>
<feature type="repeat" description="TPR" evidence="3">
    <location>
        <begin position="126"/>
        <end position="159"/>
    </location>
</feature>
<keyword evidence="7" id="KW-1185">Reference proteome</keyword>
<dbReference type="InterPro" id="IPR051012">
    <property type="entry name" value="CellSynth/LPSAsmb/PSIAsmb"/>
</dbReference>
<feature type="repeat" description="TPR" evidence="3">
    <location>
        <begin position="290"/>
        <end position="323"/>
    </location>
</feature>
<dbReference type="OrthoDB" id="276909at2"/>
<dbReference type="RefSeq" id="WP_145290913.1">
    <property type="nucleotide sequence ID" value="NZ_CP036291.1"/>
</dbReference>
<evidence type="ECO:0000256" key="4">
    <source>
        <dbReference type="SAM" id="MobiDB-lite"/>
    </source>
</evidence>
<feature type="repeat" description="TPR" evidence="3">
    <location>
        <begin position="191"/>
        <end position="224"/>
    </location>
</feature>
<dbReference type="PROSITE" id="PS50005">
    <property type="entry name" value="TPR"/>
    <property type="match status" value="4"/>
</dbReference>
<dbReference type="InterPro" id="IPR019734">
    <property type="entry name" value="TPR_rpt"/>
</dbReference>
<keyword evidence="2 3" id="KW-0802">TPR repeat</keyword>
<proteinExistence type="predicted"/>
<dbReference type="Pfam" id="PF13432">
    <property type="entry name" value="TPR_16"/>
    <property type="match status" value="2"/>
</dbReference>
<evidence type="ECO:0000313" key="7">
    <source>
        <dbReference type="Proteomes" id="UP000317429"/>
    </source>
</evidence>
<accession>A0A518DI86</accession>
<dbReference type="EMBL" id="CP036291">
    <property type="protein sequence ID" value="QDU91112.1"/>
    <property type="molecule type" value="Genomic_DNA"/>
</dbReference>
<feature type="repeat" description="TPR" evidence="3">
    <location>
        <begin position="358"/>
        <end position="391"/>
    </location>
</feature>
<evidence type="ECO:0000256" key="1">
    <source>
        <dbReference type="ARBA" id="ARBA00022737"/>
    </source>
</evidence>
<keyword evidence="1" id="KW-0677">Repeat</keyword>
<dbReference type="KEGG" id="pnd:Pla175_45300"/>
<keyword evidence="5" id="KW-0812">Transmembrane</keyword>
<gene>
    <name evidence="6" type="primary">acsC</name>
    <name evidence="6" type="ORF">Pla175_45300</name>
</gene>
<dbReference type="Gene3D" id="1.25.40.10">
    <property type="entry name" value="Tetratricopeptide repeat domain"/>
    <property type="match status" value="2"/>
</dbReference>
<evidence type="ECO:0000256" key="2">
    <source>
        <dbReference type="ARBA" id="ARBA00022803"/>
    </source>
</evidence>
<evidence type="ECO:0000256" key="5">
    <source>
        <dbReference type="SAM" id="Phobius"/>
    </source>
</evidence>
<dbReference type="SUPFAM" id="SSF81901">
    <property type="entry name" value="HCP-like"/>
    <property type="match status" value="1"/>
</dbReference>
<feature type="transmembrane region" description="Helical" evidence="5">
    <location>
        <begin position="54"/>
        <end position="79"/>
    </location>
</feature>
<protein>
    <submittedName>
        <fullName evidence="6">Cellulose synthase operon protein C</fullName>
    </submittedName>
</protein>
<dbReference type="InterPro" id="IPR011990">
    <property type="entry name" value="TPR-like_helical_dom_sf"/>
</dbReference>
<dbReference type="SUPFAM" id="SSF48452">
    <property type="entry name" value="TPR-like"/>
    <property type="match status" value="1"/>
</dbReference>
<reference evidence="6 7" key="1">
    <citation type="submission" date="2019-02" db="EMBL/GenBank/DDBJ databases">
        <title>Deep-cultivation of Planctomycetes and their phenomic and genomic characterization uncovers novel biology.</title>
        <authorList>
            <person name="Wiegand S."/>
            <person name="Jogler M."/>
            <person name="Boedeker C."/>
            <person name="Pinto D."/>
            <person name="Vollmers J."/>
            <person name="Rivas-Marin E."/>
            <person name="Kohn T."/>
            <person name="Peeters S.H."/>
            <person name="Heuer A."/>
            <person name="Rast P."/>
            <person name="Oberbeckmann S."/>
            <person name="Bunk B."/>
            <person name="Jeske O."/>
            <person name="Meyerdierks A."/>
            <person name="Storesund J.E."/>
            <person name="Kallscheuer N."/>
            <person name="Luecker S."/>
            <person name="Lage O.M."/>
            <person name="Pohl T."/>
            <person name="Merkel B.J."/>
            <person name="Hornburger P."/>
            <person name="Mueller R.-W."/>
            <person name="Bruemmer F."/>
            <person name="Labrenz M."/>
            <person name="Spormann A.M."/>
            <person name="Op den Camp H."/>
            <person name="Overmann J."/>
            <person name="Amann R."/>
            <person name="Jetten M.S.M."/>
            <person name="Mascher T."/>
            <person name="Medema M.H."/>
            <person name="Devos D.P."/>
            <person name="Kaster A.-K."/>
            <person name="Ovreas L."/>
            <person name="Rohde M."/>
            <person name="Galperin M.Y."/>
            <person name="Jogler C."/>
        </authorList>
    </citation>
    <scope>NUCLEOTIDE SEQUENCE [LARGE SCALE GENOMIC DNA]</scope>
    <source>
        <strain evidence="6 7">Pla175</strain>
    </source>
</reference>
<dbReference type="PANTHER" id="PTHR45586">
    <property type="entry name" value="TPR REPEAT-CONTAINING PROTEIN PA4667"/>
    <property type="match status" value="1"/>
</dbReference>
<keyword evidence="5" id="KW-0472">Membrane</keyword>
<evidence type="ECO:0000256" key="3">
    <source>
        <dbReference type="PROSITE-ProRule" id="PRU00339"/>
    </source>
</evidence>
<dbReference type="AlphaFoldDB" id="A0A518DI86"/>
<dbReference type="Pfam" id="PF14559">
    <property type="entry name" value="TPR_19"/>
    <property type="match status" value="1"/>
</dbReference>
<dbReference type="Pfam" id="PF13174">
    <property type="entry name" value="TPR_6"/>
    <property type="match status" value="1"/>
</dbReference>
<feature type="region of interest" description="Disordered" evidence="4">
    <location>
        <begin position="1"/>
        <end position="23"/>
    </location>
</feature>
<feature type="compositionally biased region" description="Polar residues" evidence="4">
    <location>
        <begin position="1"/>
        <end position="16"/>
    </location>
</feature>
<sequence length="411" mass="44101">MNQPTRQGSPDPSSTHAGAAVEDSTLDAVLNDSDQLLAGSLRDDQRRQQRRRRWVVASLLFGGIVMSVLAYVVAAALMASPGAAVAQTEGDPAARSAEGWRLWQAQEFGPAQQQFEMAVELDPKAADAWNGLGWSRFNGGDAEGAVPAFEKCVELEPRHPAALNGLGQIYLMWRDYDRAETYLKKASPQASAAWFGLARLYLLTGDYPQAQRWARKALAQSPTDEGLKRIIAAARAKQVDPDLRAMLEGPGRPDAAAKSVGEGWRLMNTGKRPEAIKLFRDIIAQDDQSATAWNGLGWALMGSGEVAEAKAAFEACLELDADALGAMNGLARCLYADDQLDEAVALWLKMHAKAPAGSAASVGLAGAYMEQGEPAKAVPYYRELVKAVPDSQAFRDGLKAAQAAADESKSE</sequence>
<dbReference type="Proteomes" id="UP000317429">
    <property type="component" value="Chromosome"/>
</dbReference>
<keyword evidence="5" id="KW-1133">Transmembrane helix</keyword>
<name>A0A518DI86_9BACT</name>
<evidence type="ECO:0000313" key="6">
    <source>
        <dbReference type="EMBL" id="QDU91112.1"/>
    </source>
</evidence>